<dbReference type="AlphaFoldDB" id="A0A1V0N2T5"/>
<dbReference type="GO" id="GO:0004553">
    <property type="term" value="F:hydrolase activity, hydrolyzing O-glycosyl compounds"/>
    <property type="evidence" value="ECO:0007669"/>
    <property type="project" value="TreeGrafter"/>
</dbReference>
<dbReference type="STRING" id="74969.FAD_0493"/>
<reference evidence="4 5" key="1">
    <citation type="submission" date="2011-10" db="EMBL/GenBank/DDBJ databases">
        <title>Metabolic and evolutionary patterns in the extreme acidophile Ferroplasma acidiphilum.</title>
        <authorList>
            <person name="Golyshina O.V."/>
            <person name="Kozyavkin S.A."/>
            <person name="Tatusov R.L."/>
            <person name="Slesarev A.I."/>
            <person name="Golyshin P.N."/>
        </authorList>
    </citation>
    <scope>NUCLEOTIDE SEQUENCE [LARGE SCALE GENOMIC DNA]</scope>
    <source>
        <strain evidence="5">Y</strain>
    </source>
</reference>
<dbReference type="InterPro" id="IPR011613">
    <property type="entry name" value="GH15-like"/>
</dbReference>
<dbReference type="RefSeq" id="WP_081141633.1">
    <property type="nucleotide sequence ID" value="NZ_CP015363.1"/>
</dbReference>
<keyword evidence="5" id="KW-1185">Reference proteome</keyword>
<evidence type="ECO:0000313" key="5">
    <source>
        <dbReference type="Proteomes" id="UP000192050"/>
    </source>
</evidence>
<feature type="domain" description="Trehalase-like N-terminal" evidence="3">
    <location>
        <begin position="20"/>
        <end position="167"/>
    </location>
</feature>
<dbReference type="Gene3D" id="1.50.10.10">
    <property type="match status" value="1"/>
</dbReference>
<dbReference type="InterPro" id="IPR045582">
    <property type="entry name" value="Trehalase-like_N"/>
</dbReference>
<comment type="similarity">
    <text evidence="1">Belongs to the glycosyl hydrolase 15 family.</text>
</comment>
<dbReference type="SUPFAM" id="SSF48208">
    <property type="entry name" value="Six-hairpin glycosidases"/>
    <property type="match status" value="1"/>
</dbReference>
<dbReference type="PANTHER" id="PTHR31616:SF0">
    <property type="entry name" value="GLUCAN 1,4-ALPHA-GLUCOSIDASE"/>
    <property type="match status" value="1"/>
</dbReference>
<dbReference type="Pfam" id="PF00723">
    <property type="entry name" value="Glyco_hydro_15"/>
    <property type="match status" value="1"/>
</dbReference>
<evidence type="ECO:0000313" key="4">
    <source>
        <dbReference type="EMBL" id="ARD84407.1"/>
    </source>
</evidence>
<proteinExistence type="inferred from homology"/>
<dbReference type="Pfam" id="PF19291">
    <property type="entry name" value="TREH_N"/>
    <property type="match status" value="1"/>
</dbReference>
<dbReference type="KEGG" id="fai:FAD_0493"/>
<feature type="domain" description="GH15-like" evidence="2">
    <location>
        <begin position="236"/>
        <end position="597"/>
    </location>
</feature>
<evidence type="ECO:0000259" key="2">
    <source>
        <dbReference type="Pfam" id="PF00723"/>
    </source>
</evidence>
<dbReference type="InterPro" id="IPR008928">
    <property type="entry name" value="6-hairpin_glycosidase_sf"/>
</dbReference>
<organism evidence="4 5">
    <name type="scientific">Ferroplasma acidiphilum</name>
    <dbReference type="NCBI Taxonomy" id="74969"/>
    <lineage>
        <taxon>Archaea</taxon>
        <taxon>Methanobacteriati</taxon>
        <taxon>Thermoplasmatota</taxon>
        <taxon>Thermoplasmata</taxon>
        <taxon>Thermoplasmatales</taxon>
        <taxon>Ferroplasmaceae</taxon>
        <taxon>Ferroplasma</taxon>
    </lineage>
</organism>
<evidence type="ECO:0000259" key="3">
    <source>
        <dbReference type="Pfam" id="PF19291"/>
    </source>
</evidence>
<gene>
    <name evidence="4" type="ORF">FAD_0493</name>
</gene>
<dbReference type="EMBL" id="CP015363">
    <property type="protein sequence ID" value="ARD84407.1"/>
    <property type="molecule type" value="Genomic_DNA"/>
</dbReference>
<dbReference type="OrthoDB" id="36362at2157"/>
<accession>A0A1V0N2T5</accession>
<sequence length="607" mass="69509">MGTYRGLYDLHDAYRSDYLKIANHGFIANNRTAALVGIDGTIDWACLPNFNSNPVFDSILDARNGGYFKTSPVMESNVNQYYEESTNILITEFVNNNQVILRLTDFLPTSSYSTITFPEIHRLIEAPYSDVEVSIDIKSHFNFGSGKTNITRDRNGYIFSCTDDTLGISTNLKLKKGNGNVYSRIKVEKGSHEWIVVLSGVRQIGNVRQYESYTRLEETRNYWSAWAGKINYSGLYYDHVIRSALTLRGLFYDPTGMMVAAPTTSLPEIIGGERNWDYRYTWIRDTAYVVEALSLIGLKDVATKFLYDIMSIVQKDKKVKTIYPVNGDSKLEEKKVNLSGYMDSIPVRIGNEASEQLQIDQYGSIVNAVFRFHEAGGLVTTYLWDFLIEILDTLKDIWKLPDSSIWEFRSEPKHYLYSKLISWSAFNRAIKMGRELGYSAPYRTWHKIREEIKNEIMEKGYNPDVKAFTQYYGSDQMDASVLRMPLTGIISAKDPRFVSTLARVEAELKNPCGMFIRYHSDDGLKGHDNAFLLLSFWYVEDLILSGRIMEAKETFENILDHSNHLMLFSEEINFNDCREMLGNFPQAITHLGVIRAAIKLDEALRGK</sequence>
<dbReference type="Proteomes" id="UP000192050">
    <property type="component" value="Chromosome"/>
</dbReference>
<evidence type="ECO:0000256" key="1">
    <source>
        <dbReference type="ARBA" id="ARBA00006188"/>
    </source>
</evidence>
<name>A0A1V0N2T5_9ARCH</name>
<dbReference type="GeneID" id="31676002"/>
<dbReference type="PANTHER" id="PTHR31616">
    <property type="entry name" value="TREHALASE"/>
    <property type="match status" value="1"/>
</dbReference>
<dbReference type="InterPro" id="IPR012341">
    <property type="entry name" value="6hp_glycosidase-like_sf"/>
</dbReference>
<protein>
    <submittedName>
        <fullName evidence="4">Glucoamylase</fullName>
    </submittedName>
</protein>
<dbReference type="GO" id="GO:0005975">
    <property type="term" value="P:carbohydrate metabolic process"/>
    <property type="evidence" value="ECO:0007669"/>
    <property type="project" value="InterPro"/>
</dbReference>